<dbReference type="Proteomes" id="UP000076154">
    <property type="component" value="Unassembled WGS sequence"/>
</dbReference>
<reference evidence="3" key="1">
    <citation type="submission" date="2018-04" db="EMBL/GenBank/DDBJ databases">
        <title>Whole genome sequencing of Hypsizygus marmoreus.</title>
        <authorList>
            <person name="Choi I.-G."/>
            <person name="Min B."/>
            <person name="Kim J.-G."/>
            <person name="Kim S."/>
            <person name="Oh Y.-L."/>
            <person name="Kong W.-S."/>
            <person name="Park H."/>
            <person name="Jeong J."/>
            <person name="Song E.-S."/>
        </authorList>
    </citation>
    <scope>NUCLEOTIDE SEQUENCE [LARGE SCALE GENOMIC DNA]</scope>
    <source>
        <strain evidence="3">51987-8</strain>
    </source>
</reference>
<keyword evidence="2" id="KW-0732">Signal</keyword>
<accession>A0A369KH24</accession>
<evidence type="ECO:0000256" key="1">
    <source>
        <dbReference type="SAM" id="MobiDB-lite"/>
    </source>
</evidence>
<keyword evidence="4" id="KW-1185">Reference proteome</keyword>
<proteinExistence type="predicted"/>
<feature type="chain" id="PRO_5016720200" evidence="2">
    <location>
        <begin position="22"/>
        <end position="134"/>
    </location>
</feature>
<organism evidence="3 4">
    <name type="scientific">Hypsizygus marmoreus</name>
    <name type="common">White beech mushroom</name>
    <name type="synonym">Agaricus marmoreus</name>
    <dbReference type="NCBI Taxonomy" id="39966"/>
    <lineage>
        <taxon>Eukaryota</taxon>
        <taxon>Fungi</taxon>
        <taxon>Dikarya</taxon>
        <taxon>Basidiomycota</taxon>
        <taxon>Agaricomycotina</taxon>
        <taxon>Agaricomycetes</taxon>
        <taxon>Agaricomycetidae</taxon>
        <taxon>Agaricales</taxon>
        <taxon>Tricholomatineae</taxon>
        <taxon>Lyophyllaceae</taxon>
        <taxon>Hypsizygus</taxon>
    </lineage>
</organism>
<dbReference type="AlphaFoldDB" id="A0A369KH24"/>
<comment type="caution">
    <text evidence="3">The sequence shown here is derived from an EMBL/GenBank/DDBJ whole genome shotgun (WGS) entry which is preliminary data.</text>
</comment>
<name>A0A369KH24_HYPMA</name>
<evidence type="ECO:0000256" key="2">
    <source>
        <dbReference type="SAM" id="SignalP"/>
    </source>
</evidence>
<feature type="region of interest" description="Disordered" evidence="1">
    <location>
        <begin position="103"/>
        <end position="134"/>
    </location>
</feature>
<protein>
    <submittedName>
        <fullName evidence="3">Uncharacterized protein</fullName>
    </submittedName>
</protein>
<dbReference type="EMBL" id="LUEZ02000006">
    <property type="protein sequence ID" value="RDB30226.1"/>
    <property type="molecule type" value="Genomic_DNA"/>
</dbReference>
<evidence type="ECO:0000313" key="4">
    <source>
        <dbReference type="Proteomes" id="UP000076154"/>
    </source>
</evidence>
<feature type="signal peptide" evidence="2">
    <location>
        <begin position="1"/>
        <end position="21"/>
    </location>
</feature>
<gene>
    <name evidence="3" type="ORF">Hypma_010450</name>
</gene>
<sequence>MFARSYILTAILALSSSSAFAHPVHSNERPTAPPHPRVQPNCDTDYNYRVKASDCTKHAGVGFTLHFKAVGLRNPCYDPRDVPKPDEAIGYCSTLEYVKELSDAQTRYGPPPPLLPTRPYEGKRVHGSFDPPKK</sequence>
<evidence type="ECO:0000313" key="3">
    <source>
        <dbReference type="EMBL" id="RDB30226.1"/>
    </source>
</evidence>
<dbReference type="InParanoid" id="A0A369KH24"/>